<name>A0ABN5UU03_PSEPU</name>
<proteinExistence type="predicted"/>
<dbReference type="Proteomes" id="UP000016702">
    <property type="component" value="Chromosome"/>
</dbReference>
<reference evidence="1 2" key="1">
    <citation type="journal article" date="2014" name="Genome Announc.">
        <title>The Complete Genome Sequence of Pseudomonas putida NBRC 14164T Confirms High Intraspecies Variation.</title>
        <authorList>
            <person name="Ohji S."/>
            <person name="Yamazoe A."/>
            <person name="Hosoyama A."/>
            <person name="Tsuchikane K."/>
            <person name="Ezaki T."/>
            <person name="Fujita N."/>
        </authorList>
    </citation>
    <scope>NUCLEOTIDE SEQUENCE [LARGE SCALE GENOMIC DNA]</scope>
    <source>
        <strain evidence="1 2">NBRC 14164</strain>
    </source>
</reference>
<dbReference type="InterPro" id="IPR010982">
    <property type="entry name" value="Lambda_DNA-bd_dom_sf"/>
</dbReference>
<dbReference type="Gene3D" id="1.10.260.40">
    <property type="entry name" value="lambda repressor-like DNA-binding domains"/>
    <property type="match status" value="1"/>
</dbReference>
<keyword evidence="2" id="KW-1185">Reference proteome</keyword>
<dbReference type="EMBL" id="AP013070">
    <property type="protein sequence ID" value="BAN56682.1"/>
    <property type="molecule type" value="Genomic_DNA"/>
</dbReference>
<dbReference type="SUPFAM" id="SSF47413">
    <property type="entry name" value="lambda repressor-like DNA-binding domains"/>
    <property type="match status" value="1"/>
</dbReference>
<evidence type="ECO:0000313" key="2">
    <source>
        <dbReference type="Proteomes" id="UP000016702"/>
    </source>
</evidence>
<gene>
    <name evidence="1" type="ORF">PP4_48290</name>
</gene>
<accession>A0ABN5UU03</accession>
<sequence>MPSRYTLAAVLRTTRAARGLSRDQLVGTQEARHLHNVEHGKFGVTMEMLEGISKRLDIDVVALLAAASSFERQESLEEYMAYLSTELAKLRDMRILESLPAQFSDGKLTTAKAGKPPITEEKIRAVLKCKADGMTQKETSKALGLSTTSVHKIWHMPTSDQ</sequence>
<organism evidence="1 2">
    <name type="scientific">Pseudomonas putida NBRC 14164</name>
    <dbReference type="NCBI Taxonomy" id="1211579"/>
    <lineage>
        <taxon>Bacteria</taxon>
        <taxon>Pseudomonadati</taxon>
        <taxon>Pseudomonadota</taxon>
        <taxon>Gammaproteobacteria</taxon>
        <taxon>Pseudomonadales</taxon>
        <taxon>Pseudomonadaceae</taxon>
        <taxon>Pseudomonas</taxon>
    </lineage>
</organism>
<dbReference type="GeneID" id="45526307"/>
<evidence type="ECO:0000313" key="1">
    <source>
        <dbReference type="EMBL" id="BAN56682.1"/>
    </source>
</evidence>
<protein>
    <submittedName>
        <fullName evidence="1">Transcriptional regulator</fullName>
    </submittedName>
</protein>
<dbReference type="RefSeq" id="WP_016501767.1">
    <property type="nucleotide sequence ID" value="NC_021505.1"/>
</dbReference>